<proteinExistence type="predicted"/>
<dbReference type="EMBL" id="CBTB010000171">
    <property type="protein sequence ID" value="CDH33278.1"/>
    <property type="molecule type" value="Genomic_DNA"/>
</dbReference>
<dbReference type="HOGENOM" id="CLU_2775027_0_0_6"/>
<gene>
    <name evidence="1" type="ORF">XBI1_2520012</name>
</gene>
<dbReference type="AlphaFoldDB" id="A0A077QJ95"/>
<name>A0A077QJ95_XENBV</name>
<comment type="caution">
    <text evidence="1">The sequence shown here is derived from an EMBL/GenBank/DDBJ whole genome shotgun (WGS) entry which is preliminary data.</text>
</comment>
<sequence length="69" mass="8394">MTEQEKLDADARRLIKRNNRALLRIISKICLIKTSDENDEYDRQEALRIAKYQITEIEHFLREEDIRNF</sequence>
<dbReference type="Proteomes" id="UP000028480">
    <property type="component" value="Unassembled WGS sequence"/>
</dbReference>
<organism evidence="1">
    <name type="scientific">Xenorhabdus bovienii str. Intermedium</name>
    <dbReference type="NCBI Taxonomy" id="1379677"/>
    <lineage>
        <taxon>Bacteria</taxon>
        <taxon>Pseudomonadati</taxon>
        <taxon>Pseudomonadota</taxon>
        <taxon>Gammaproteobacteria</taxon>
        <taxon>Enterobacterales</taxon>
        <taxon>Morganellaceae</taxon>
        <taxon>Xenorhabdus</taxon>
    </lineage>
</organism>
<evidence type="ECO:0000313" key="1">
    <source>
        <dbReference type="EMBL" id="CDH33278.1"/>
    </source>
</evidence>
<reference evidence="1" key="1">
    <citation type="submission" date="2013-07" db="EMBL/GenBank/DDBJ databases">
        <title>Sub-species coevolution in mutualistic symbiosis.</title>
        <authorList>
            <person name="Murfin K."/>
            <person name="Klassen J."/>
            <person name="Lee M."/>
            <person name="Forst S."/>
            <person name="Stock P."/>
            <person name="Goodrich-Blair H."/>
        </authorList>
    </citation>
    <scope>NUCLEOTIDE SEQUENCE [LARGE SCALE GENOMIC DNA]</scope>
    <source>
        <strain evidence="1">Intermedium</strain>
    </source>
</reference>
<dbReference type="RefSeq" id="WP_038188450.1">
    <property type="nucleotide sequence ID" value="NZ_CAWLWA010000178.1"/>
</dbReference>
<protein>
    <submittedName>
        <fullName evidence="1">Uncharacterized protein</fullName>
    </submittedName>
</protein>
<accession>A0A077QJ95</accession>